<dbReference type="AlphaFoldDB" id="A0AAV8DIL9"/>
<keyword evidence="2" id="KW-0805">Transcription regulation</keyword>
<dbReference type="Proteomes" id="UP001140206">
    <property type="component" value="Chromosome 4"/>
</dbReference>
<reference evidence="7" key="1">
    <citation type="submission" date="2022-08" db="EMBL/GenBank/DDBJ databases">
        <authorList>
            <person name="Marques A."/>
        </authorList>
    </citation>
    <scope>NUCLEOTIDE SEQUENCE</scope>
    <source>
        <strain evidence="7">RhyPub2mFocal</strain>
        <tissue evidence="7">Leaves</tissue>
    </source>
</reference>
<dbReference type="GO" id="GO:0005634">
    <property type="term" value="C:nucleus"/>
    <property type="evidence" value="ECO:0007669"/>
    <property type="project" value="UniProtKB-SubCell"/>
</dbReference>
<organism evidence="7 8">
    <name type="scientific">Rhynchospora pubera</name>
    <dbReference type="NCBI Taxonomy" id="906938"/>
    <lineage>
        <taxon>Eukaryota</taxon>
        <taxon>Viridiplantae</taxon>
        <taxon>Streptophyta</taxon>
        <taxon>Embryophyta</taxon>
        <taxon>Tracheophyta</taxon>
        <taxon>Spermatophyta</taxon>
        <taxon>Magnoliopsida</taxon>
        <taxon>Liliopsida</taxon>
        <taxon>Poales</taxon>
        <taxon>Cyperaceae</taxon>
        <taxon>Cyperoideae</taxon>
        <taxon>Rhynchosporeae</taxon>
        <taxon>Rhynchospora</taxon>
    </lineage>
</organism>
<evidence type="ECO:0000313" key="7">
    <source>
        <dbReference type="EMBL" id="KAJ4768367.1"/>
    </source>
</evidence>
<keyword evidence="8" id="KW-1185">Reference proteome</keyword>
<evidence type="ECO:0000259" key="6">
    <source>
        <dbReference type="PROSITE" id="PS50066"/>
    </source>
</evidence>
<dbReference type="CDD" id="cd00120">
    <property type="entry name" value="MADS"/>
    <property type="match status" value="1"/>
</dbReference>
<dbReference type="EMBL" id="JAMFTS010000004">
    <property type="protein sequence ID" value="KAJ4768367.1"/>
    <property type="molecule type" value="Genomic_DNA"/>
</dbReference>
<protein>
    <submittedName>
        <fullName evidence="7">MADS-box transcription factor family protein</fullName>
    </submittedName>
</protein>
<dbReference type="GO" id="GO:0046983">
    <property type="term" value="F:protein dimerization activity"/>
    <property type="evidence" value="ECO:0007669"/>
    <property type="project" value="InterPro"/>
</dbReference>
<evidence type="ECO:0000256" key="5">
    <source>
        <dbReference type="ARBA" id="ARBA00023242"/>
    </source>
</evidence>
<keyword evidence="3" id="KW-0238">DNA-binding</keyword>
<dbReference type="InterPro" id="IPR002100">
    <property type="entry name" value="TF_MADSbox"/>
</dbReference>
<dbReference type="InterPro" id="IPR036879">
    <property type="entry name" value="TF_MADSbox_sf"/>
</dbReference>
<evidence type="ECO:0000313" key="8">
    <source>
        <dbReference type="Proteomes" id="UP001140206"/>
    </source>
</evidence>
<evidence type="ECO:0000256" key="2">
    <source>
        <dbReference type="ARBA" id="ARBA00023015"/>
    </source>
</evidence>
<accession>A0AAV8DIL9</accession>
<dbReference type="Gene3D" id="3.40.1810.10">
    <property type="entry name" value="Transcription factor, MADS-box"/>
    <property type="match status" value="1"/>
</dbReference>
<comment type="caution">
    <text evidence="7">The sequence shown here is derived from an EMBL/GenBank/DDBJ whole genome shotgun (WGS) entry which is preliminary data.</text>
</comment>
<sequence>MTIAVTFSTTNHRSSHFFPPLVLLLSRKVPPIFPRMGRNKIEIETRKTLLERKSIFDNRKNGLKKKAKELSILCDAPPVMLLFSSPANEKSYELVMGDQCNFEEMVQRYAAVSSKKRYESKADTFEQLKKAFAKQGKTIDVDHDLMELHRDQSSIEDEQNHLCNLQAEMEEAEKALGVLRFVDNIDNIYDMKILEAMETALLAAHSHNNTHKDEFHQKQPSETANINQDIYPNQFNEITCSPQVNHQLQSLGLPLVANNVQGQFPVIGATGTSFQDSLTHSFSHLPLTREEEQWMNEGEGYTSTTTFDGASYSNITPQGITYREGWSLEDVIMRPH</sequence>
<proteinExistence type="predicted"/>
<keyword evidence="4" id="KW-0804">Transcription</keyword>
<comment type="subcellular location">
    <subcellularLocation>
        <location evidence="1">Nucleus</location>
    </subcellularLocation>
</comment>
<dbReference type="InterPro" id="IPR050142">
    <property type="entry name" value="MADS-box/MEF2_TF"/>
</dbReference>
<dbReference type="PANTHER" id="PTHR48019">
    <property type="entry name" value="SERUM RESPONSE FACTOR HOMOLOG"/>
    <property type="match status" value="1"/>
</dbReference>
<dbReference type="PRINTS" id="PR00404">
    <property type="entry name" value="MADSDOMAIN"/>
</dbReference>
<keyword evidence="5" id="KW-0539">Nucleus</keyword>
<feature type="domain" description="MADS-box" evidence="6">
    <location>
        <begin position="36"/>
        <end position="85"/>
    </location>
</feature>
<gene>
    <name evidence="7" type="ORF">LUZ62_078742</name>
</gene>
<dbReference type="SUPFAM" id="SSF55455">
    <property type="entry name" value="SRF-like"/>
    <property type="match status" value="1"/>
</dbReference>
<evidence type="ECO:0000256" key="1">
    <source>
        <dbReference type="ARBA" id="ARBA00004123"/>
    </source>
</evidence>
<dbReference type="PROSITE" id="PS50066">
    <property type="entry name" value="MADS_BOX_2"/>
    <property type="match status" value="1"/>
</dbReference>
<evidence type="ECO:0000256" key="4">
    <source>
        <dbReference type="ARBA" id="ARBA00023163"/>
    </source>
</evidence>
<name>A0AAV8DIL9_9POAL</name>
<evidence type="ECO:0000256" key="3">
    <source>
        <dbReference type="ARBA" id="ARBA00023125"/>
    </source>
</evidence>
<dbReference type="GO" id="GO:0003677">
    <property type="term" value="F:DNA binding"/>
    <property type="evidence" value="ECO:0007669"/>
    <property type="project" value="UniProtKB-KW"/>
</dbReference>
<dbReference type="Pfam" id="PF00319">
    <property type="entry name" value="SRF-TF"/>
    <property type="match status" value="1"/>
</dbReference>
<dbReference type="SMART" id="SM00432">
    <property type="entry name" value="MADS"/>
    <property type="match status" value="1"/>
</dbReference>